<proteinExistence type="predicted"/>
<reference evidence="3" key="1">
    <citation type="journal article" date="2018" name="Nat. Microbiol.">
        <title>Leveraging single-cell genomics to expand the fungal tree of life.</title>
        <authorList>
            <person name="Ahrendt S.R."/>
            <person name="Quandt C.A."/>
            <person name="Ciobanu D."/>
            <person name="Clum A."/>
            <person name="Salamov A."/>
            <person name="Andreopoulos B."/>
            <person name="Cheng J.F."/>
            <person name="Woyke T."/>
            <person name="Pelin A."/>
            <person name="Henrissat B."/>
            <person name="Reynolds N.K."/>
            <person name="Benny G.L."/>
            <person name="Smith M.E."/>
            <person name="James T.Y."/>
            <person name="Grigoriev I.V."/>
        </authorList>
    </citation>
    <scope>NUCLEOTIDE SEQUENCE [LARGE SCALE GENOMIC DNA]</scope>
</reference>
<feature type="region of interest" description="Disordered" evidence="1">
    <location>
        <begin position="1"/>
        <end position="27"/>
    </location>
</feature>
<organism evidence="2 3">
    <name type="scientific">Blyttiomyces helicus</name>
    <dbReference type="NCBI Taxonomy" id="388810"/>
    <lineage>
        <taxon>Eukaryota</taxon>
        <taxon>Fungi</taxon>
        <taxon>Fungi incertae sedis</taxon>
        <taxon>Chytridiomycota</taxon>
        <taxon>Chytridiomycota incertae sedis</taxon>
        <taxon>Chytridiomycetes</taxon>
        <taxon>Chytridiomycetes incertae sedis</taxon>
        <taxon>Blyttiomyces</taxon>
    </lineage>
</organism>
<keyword evidence="3" id="KW-1185">Reference proteome</keyword>
<sequence>MSDEDYDDYETYDDADTYDDDTNDDDTALDYTEAEQEAYGFANDEELGESYGVHPYDDDFQETVDAIKDAFDERSDGERNASGQRGPVSKKIPDVKTGIVDNVASFDVLRGRNINQTHLPLPPPPTHISNHFNHSSTRMSHHDVKDTDNHDDDGIRDHRASVRDPNTRAPLVWHYRQAPPKFEKNSSPIRQSPNPVYLSNVLFMEKKKWGTSDRGKNPINSSQRWGPCAELYSLFEIVMVCGPLKDDGAARHNPSQIDGSPIPLPTLFVHGRQMLAQSIRANVGLNHTLPSSNSRTTHPGIRLVFAARLGQIHELEDIYGAPKCQVCLSIEDLDPFSRLVLARPGGK</sequence>
<feature type="compositionally biased region" description="Basic and acidic residues" evidence="1">
    <location>
        <begin position="140"/>
        <end position="161"/>
    </location>
</feature>
<dbReference type="AlphaFoldDB" id="A0A4P9W7V1"/>
<protein>
    <submittedName>
        <fullName evidence="2">Uncharacterized protein</fullName>
    </submittedName>
</protein>
<accession>A0A4P9W7V1</accession>
<dbReference type="EMBL" id="KZ997388">
    <property type="protein sequence ID" value="RKO87483.1"/>
    <property type="molecule type" value="Genomic_DNA"/>
</dbReference>
<feature type="region of interest" description="Disordered" evidence="1">
    <location>
        <begin position="72"/>
        <end position="92"/>
    </location>
</feature>
<dbReference type="Proteomes" id="UP000269721">
    <property type="component" value="Unassembled WGS sequence"/>
</dbReference>
<feature type="region of interest" description="Disordered" evidence="1">
    <location>
        <begin position="136"/>
        <end position="161"/>
    </location>
</feature>
<name>A0A4P9W7V1_9FUNG</name>
<evidence type="ECO:0000313" key="3">
    <source>
        <dbReference type="Proteomes" id="UP000269721"/>
    </source>
</evidence>
<gene>
    <name evidence="2" type="ORF">BDK51DRAFT_26832</name>
</gene>
<evidence type="ECO:0000256" key="1">
    <source>
        <dbReference type="SAM" id="MobiDB-lite"/>
    </source>
</evidence>
<evidence type="ECO:0000313" key="2">
    <source>
        <dbReference type="EMBL" id="RKO87483.1"/>
    </source>
</evidence>